<accession>A0ABY4KCM7</accession>
<dbReference type="Proteomes" id="UP000830583">
    <property type="component" value="Chromosome"/>
</dbReference>
<keyword evidence="1" id="KW-0732">Signal</keyword>
<feature type="signal peptide" evidence="1">
    <location>
        <begin position="1"/>
        <end position="22"/>
    </location>
</feature>
<reference evidence="2" key="1">
    <citation type="submission" date="2022-04" db="EMBL/GenBank/DDBJ databases">
        <title>Consumption of N2O by Flavobacterium azooxidireducens sp. nov. isolated from Decomposing Leaf Litter of Phragmites australis (Cav.).</title>
        <authorList>
            <person name="Behrendt U."/>
            <person name="Spanner T."/>
            <person name="Augustin J."/>
            <person name="Horn M.A."/>
            <person name="Kolb S."/>
            <person name="Ulrich A."/>
        </authorList>
    </citation>
    <scope>NUCLEOTIDE SEQUENCE</scope>
    <source>
        <strain evidence="2">IGB 4-14</strain>
    </source>
</reference>
<feature type="chain" id="PRO_5046879489" description="Lipoprotein" evidence="1">
    <location>
        <begin position="23"/>
        <end position="187"/>
    </location>
</feature>
<name>A0ABY4KCM7_9FLAO</name>
<evidence type="ECO:0000313" key="2">
    <source>
        <dbReference type="EMBL" id="UPQ78086.1"/>
    </source>
</evidence>
<dbReference type="RefSeq" id="WP_248433014.1">
    <property type="nucleotide sequence ID" value="NZ_CP096205.1"/>
</dbReference>
<keyword evidence="3" id="KW-1185">Reference proteome</keyword>
<dbReference type="EMBL" id="CP096205">
    <property type="protein sequence ID" value="UPQ78086.1"/>
    <property type="molecule type" value="Genomic_DNA"/>
</dbReference>
<evidence type="ECO:0008006" key="4">
    <source>
        <dbReference type="Google" id="ProtNLM"/>
    </source>
</evidence>
<gene>
    <name evidence="2" type="ORF">M0M57_10675</name>
</gene>
<evidence type="ECO:0000313" key="3">
    <source>
        <dbReference type="Proteomes" id="UP000830583"/>
    </source>
</evidence>
<protein>
    <recommendedName>
        <fullName evidence="4">Lipoprotein</fullName>
    </recommendedName>
</protein>
<proteinExistence type="predicted"/>
<organism evidence="2 3">
    <name type="scientific">Flavobacterium azooxidireducens</name>
    <dbReference type="NCBI Taxonomy" id="1871076"/>
    <lineage>
        <taxon>Bacteria</taxon>
        <taxon>Pseudomonadati</taxon>
        <taxon>Bacteroidota</taxon>
        <taxon>Flavobacteriia</taxon>
        <taxon>Flavobacteriales</taxon>
        <taxon>Flavobacteriaceae</taxon>
        <taxon>Flavobacterium</taxon>
    </lineage>
</organism>
<dbReference type="PROSITE" id="PS51257">
    <property type="entry name" value="PROKAR_LIPOPROTEIN"/>
    <property type="match status" value="1"/>
</dbReference>
<sequence>MKHLKNIFLALFIASLFSSCSSDDGESTPVGGDHSYDIDITSGFLSGSNISGVVPNSDFIGLYIEDTSQNLISFPMSLSGPSNFTFGGAINIVNGQASTLNDNYDSLGGSTLLIVFDKEGETYAFESISGTCSINNLSKSPGAFGTGIASYTVNFSGTFRQTNSDEINVEDYPLVQMSGEVMIKQTQ</sequence>
<evidence type="ECO:0000256" key="1">
    <source>
        <dbReference type="SAM" id="SignalP"/>
    </source>
</evidence>